<sequence>MDTSETYIKMRLAAILDLGIGKQPYELCLTPPDAWVDAKGDFYTHTYKEPYYCQLERQDQLQEMVKDTFPLSNALIHWFEQWFVCTVCGKRWVDCAVKEYAGGYLLKQRHATRENISKYDNQIELKGA</sequence>
<evidence type="ECO:0000313" key="1">
    <source>
        <dbReference type="EMBL" id="KKL69477.1"/>
    </source>
</evidence>
<gene>
    <name evidence="1" type="ORF">LCGC14_2114590</name>
</gene>
<dbReference type="AlphaFoldDB" id="A0A0F9H2D7"/>
<organism evidence="1">
    <name type="scientific">marine sediment metagenome</name>
    <dbReference type="NCBI Taxonomy" id="412755"/>
    <lineage>
        <taxon>unclassified sequences</taxon>
        <taxon>metagenomes</taxon>
        <taxon>ecological metagenomes</taxon>
    </lineage>
</organism>
<reference evidence="1" key="1">
    <citation type="journal article" date="2015" name="Nature">
        <title>Complex archaea that bridge the gap between prokaryotes and eukaryotes.</title>
        <authorList>
            <person name="Spang A."/>
            <person name="Saw J.H."/>
            <person name="Jorgensen S.L."/>
            <person name="Zaremba-Niedzwiedzka K."/>
            <person name="Martijn J."/>
            <person name="Lind A.E."/>
            <person name="van Eijk R."/>
            <person name="Schleper C."/>
            <person name="Guy L."/>
            <person name="Ettema T.J."/>
        </authorList>
    </citation>
    <scope>NUCLEOTIDE SEQUENCE</scope>
</reference>
<accession>A0A0F9H2D7</accession>
<name>A0A0F9H2D7_9ZZZZ</name>
<proteinExistence type="predicted"/>
<comment type="caution">
    <text evidence="1">The sequence shown here is derived from an EMBL/GenBank/DDBJ whole genome shotgun (WGS) entry which is preliminary data.</text>
</comment>
<protein>
    <submittedName>
        <fullName evidence="1">Uncharacterized protein</fullName>
    </submittedName>
</protein>
<dbReference type="EMBL" id="LAZR01026197">
    <property type="protein sequence ID" value="KKL69477.1"/>
    <property type="molecule type" value="Genomic_DNA"/>
</dbReference>